<keyword evidence="4" id="KW-1185">Reference proteome</keyword>
<reference evidence="3 4" key="2">
    <citation type="journal article" date="2019" name="G3 (Bethesda)">
        <title>Hybrid Assembly of the Genome of the Entomopathogenic Nematode Steinernema carpocapsae Identifies the X-Chromosome.</title>
        <authorList>
            <person name="Serra L."/>
            <person name="Macchietto M."/>
            <person name="Macias-Munoz A."/>
            <person name="McGill C.J."/>
            <person name="Rodriguez I.M."/>
            <person name="Rodriguez B."/>
            <person name="Murad R."/>
            <person name="Mortazavi A."/>
        </authorList>
    </citation>
    <scope>NUCLEOTIDE SEQUENCE [LARGE SCALE GENOMIC DNA]</scope>
    <source>
        <strain evidence="3 4">ALL</strain>
    </source>
</reference>
<dbReference type="InterPro" id="IPR016098">
    <property type="entry name" value="CAP/MinC_C"/>
</dbReference>
<dbReference type="Proteomes" id="UP000298663">
    <property type="component" value="Unassembled WGS sequence"/>
</dbReference>
<dbReference type="Gene3D" id="2.160.20.70">
    <property type="match status" value="1"/>
</dbReference>
<dbReference type="AlphaFoldDB" id="A0A4U5PBC5"/>
<dbReference type="PANTHER" id="PTHR16052">
    <property type="entry name" value="TBCC DOMAIN-CONTAINING PROTEIN 1"/>
    <property type="match status" value="1"/>
</dbReference>
<reference evidence="3 4" key="1">
    <citation type="journal article" date="2015" name="Genome Biol.">
        <title>Comparative genomics of Steinernema reveals deeply conserved gene regulatory networks.</title>
        <authorList>
            <person name="Dillman A.R."/>
            <person name="Macchietto M."/>
            <person name="Porter C.F."/>
            <person name="Rogers A."/>
            <person name="Williams B."/>
            <person name="Antoshechkin I."/>
            <person name="Lee M.M."/>
            <person name="Goodwin Z."/>
            <person name="Lu X."/>
            <person name="Lewis E.E."/>
            <person name="Goodrich-Blair H."/>
            <person name="Stock S.P."/>
            <person name="Adams B.J."/>
            <person name="Sternberg P.W."/>
            <person name="Mortazavi A."/>
        </authorList>
    </citation>
    <scope>NUCLEOTIDE SEQUENCE [LARGE SCALE GENOMIC DNA]</scope>
    <source>
        <strain evidence="3 4">ALL</strain>
    </source>
</reference>
<evidence type="ECO:0000259" key="2">
    <source>
        <dbReference type="Pfam" id="PF07986"/>
    </source>
</evidence>
<dbReference type="PANTHER" id="PTHR16052:SF0">
    <property type="entry name" value="TBCC DOMAIN-CONTAINING PROTEIN 1"/>
    <property type="match status" value="1"/>
</dbReference>
<feature type="compositionally biased region" description="Basic residues" evidence="1">
    <location>
        <begin position="560"/>
        <end position="570"/>
    </location>
</feature>
<name>A0A4U5PBC5_STECR</name>
<dbReference type="InterPro" id="IPR039589">
    <property type="entry name" value="TBCC1"/>
</dbReference>
<dbReference type="OrthoDB" id="427777at2759"/>
<accession>A0A4U5PBC5</accession>
<proteinExistence type="predicted"/>
<feature type="domain" description="Tubulin binding cofactor C-like" evidence="2">
    <location>
        <begin position="375"/>
        <end position="460"/>
    </location>
</feature>
<dbReference type="STRING" id="34508.A0A4U5PBC5"/>
<evidence type="ECO:0000313" key="3">
    <source>
        <dbReference type="EMBL" id="TKR93566.1"/>
    </source>
</evidence>
<sequence length="581" mass="65148">MGGAFRIPPVERVFPHFWGKWAISMATYRDVYATSPPPPAIDSQFPQMYASLPARQNPSSESKKLPSIYVWVRGLFVYNSDLSGLLNSAALADSNLNTLRIASHLVSYHAYHNKSTHISYCQWHRIASSKIGLSDEATFAFFCAAQINDDSIEDDWRVRRFAKGTPSGPSAESLVPLLHLIVLICIVGATRSDSRGSREVAFRKYILKNIDQICRLIVLCHGSFLKLFESPRELIPINLNQMISADVLRNFNILFEGAVGNFELESRGARAVPLSELAMRYWADGEGICYNFLVRRIQSVLQTDPFQIGFCEDDVFDSKLSSQQTATPAADPDHRSVTIRNPRNVSLVDKDYYVGSNLRIDGGGDPHCGPTFIALRPFKTATVANCSGHGKILLGRVDDTLFVRNVHGLCISAICRRIIVENSSDLRLFLNAIVAPVVVGSCSDVFVGPYNVFDESLIAEIRPLEENFFRQPVELKGLYADTQYDHSFAPIVAVMPETEFYVQPTPFTNSINFQEAFRRFETTIPHSYLEAWRIRREGAAHAIDSGYSPRLPSLTDKDKKKLLRKSKSSSKRSSEKDFILQ</sequence>
<organism evidence="3 4">
    <name type="scientific">Steinernema carpocapsae</name>
    <name type="common">Entomopathogenic nematode</name>
    <dbReference type="NCBI Taxonomy" id="34508"/>
    <lineage>
        <taxon>Eukaryota</taxon>
        <taxon>Metazoa</taxon>
        <taxon>Ecdysozoa</taxon>
        <taxon>Nematoda</taxon>
        <taxon>Chromadorea</taxon>
        <taxon>Rhabditida</taxon>
        <taxon>Tylenchina</taxon>
        <taxon>Panagrolaimomorpha</taxon>
        <taxon>Strongyloidoidea</taxon>
        <taxon>Steinernematidae</taxon>
        <taxon>Steinernema</taxon>
    </lineage>
</organism>
<comment type="caution">
    <text evidence="3">The sequence shown here is derived from an EMBL/GenBank/DDBJ whole genome shotgun (WGS) entry which is preliminary data.</text>
</comment>
<evidence type="ECO:0000256" key="1">
    <source>
        <dbReference type="SAM" id="MobiDB-lite"/>
    </source>
</evidence>
<dbReference type="InterPro" id="IPR012945">
    <property type="entry name" value="Tubulin-bd_cofactor_C_dom"/>
</dbReference>
<gene>
    <name evidence="3" type="ORF">L596_007993</name>
</gene>
<feature type="region of interest" description="Disordered" evidence="1">
    <location>
        <begin position="546"/>
        <end position="581"/>
    </location>
</feature>
<evidence type="ECO:0000313" key="4">
    <source>
        <dbReference type="Proteomes" id="UP000298663"/>
    </source>
</evidence>
<dbReference type="Pfam" id="PF07986">
    <property type="entry name" value="TBCC"/>
    <property type="match status" value="1"/>
</dbReference>
<protein>
    <recommendedName>
        <fullName evidence="2">Tubulin binding cofactor C-like domain-containing protein</fullName>
    </recommendedName>
</protein>
<feature type="compositionally biased region" description="Basic and acidic residues" evidence="1">
    <location>
        <begin position="572"/>
        <end position="581"/>
    </location>
</feature>
<dbReference type="EMBL" id="AZBU02000002">
    <property type="protein sequence ID" value="TKR93566.1"/>
    <property type="molecule type" value="Genomic_DNA"/>
</dbReference>